<sequence length="224" mass="26415">MEDQLQNLITQIKQYQNPSLERQKAINRLLILIQQLPGLYSSSHQDYLEAFNRTLEWVCKNIQNFESRPPSWERSFVVWINGYLKWRIQDLYTPDNRYESLDKLISSEGENSTTLGEILPANSLSLLEQKIAELQKAKRQRKGEYLRQYIETDPEEKLRSSHPKKHPECNCQVLAIQLNFTEPPKKIADISRSINISNQTVYSHWKRRCIPLLREIANQFGEEL</sequence>
<proteinExistence type="predicted"/>
<dbReference type="EMBL" id="RCBY01000158">
    <property type="protein sequence ID" value="RQH32071.1"/>
    <property type="molecule type" value="Genomic_DNA"/>
</dbReference>
<accession>A0A3N6NHH6</accession>
<dbReference type="AlphaFoldDB" id="A0A3N6NHH6"/>
<keyword evidence="2" id="KW-1185">Reference proteome</keyword>
<gene>
    <name evidence="1" type="ORF">D5R40_22595</name>
</gene>
<comment type="caution">
    <text evidence="1">The sequence shown here is derived from an EMBL/GenBank/DDBJ whole genome shotgun (WGS) entry which is preliminary data.</text>
</comment>
<evidence type="ECO:0000313" key="2">
    <source>
        <dbReference type="Proteomes" id="UP000269154"/>
    </source>
</evidence>
<evidence type="ECO:0008006" key="3">
    <source>
        <dbReference type="Google" id="ProtNLM"/>
    </source>
</evidence>
<evidence type="ECO:0000313" key="1">
    <source>
        <dbReference type="EMBL" id="RQH32071.1"/>
    </source>
</evidence>
<dbReference type="RefSeq" id="WP_124146450.1">
    <property type="nucleotide sequence ID" value="NZ_CAWOKI010000162.1"/>
</dbReference>
<reference evidence="1 2" key="1">
    <citation type="journal article" date="2018" name="ACS Chem. Biol.">
        <title>Ketoreductase domain dysfunction expands chemodiversity: malyngamide biosynthesis in the cyanobacterium Okeania hirsuta.</title>
        <authorList>
            <person name="Moss N.A."/>
            <person name="Leao T."/>
            <person name="Rankin M."/>
            <person name="McCullough T.M."/>
            <person name="Qu P."/>
            <person name="Korobeynikov A."/>
            <person name="Smith J.L."/>
            <person name="Gerwick L."/>
            <person name="Gerwick W.H."/>
        </authorList>
    </citation>
    <scope>NUCLEOTIDE SEQUENCE [LARGE SCALE GENOMIC DNA]</scope>
    <source>
        <strain evidence="1 2">PAB10Feb10-1</strain>
    </source>
</reference>
<dbReference type="OrthoDB" id="458886at2"/>
<protein>
    <recommendedName>
        <fullName evidence="3">Sigma-70 family RNA polymerase sigma factor</fullName>
    </recommendedName>
</protein>
<dbReference type="Proteomes" id="UP000269154">
    <property type="component" value="Unassembled WGS sequence"/>
</dbReference>
<organism evidence="1 2">
    <name type="scientific">Okeania hirsuta</name>
    <dbReference type="NCBI Taxonomy" id="1458930"/>
    <lineage>
        <taxon>Bacteria</taxon>
        <taxon>Bacillati</taxon>
        <taxon>Cyanobacteriota</taxon>
        <taxon>Cyanophyceae</taxon>
        <taxon>Oscillatoriophycideae</taxon>
        <taxon>Oscillatoriales</taxon>
        <taxon>Microcoleaceae</taxon>
        <taxon>Okeania</taxon>
    </lineage>
</organism>
<name>A0A3N6NHH6_9CYAN</name>